<evidence type="ECO:0000313" key="3">
    <source>
        <dbReference type="Proteomes" id="UP001596047"/>
    </source>
</evidence>
<dbReference type="PANTHER" id="PTHR39164:SF1">
    <property type="entry name" value="PROTEIN CCDC"/>
    <property type="match status" value="1"/>
</dbReference>
<dbReference type="Proteomes" id="UP001596047">
    <property type="component" value="Unassembled WGS sequence"/>
</dbReference>
<name>A0ABW0W7H3_9BACL</name>
<dbReference type="InterPro" id="IPR058247">
    <property type="entry name" value="DUF1453"/>
</dbReference>
<protein>
    <submittedName>
        <fullName evidence="2">CcdC family protein</fullName>
    </submittedName>
</protein>
<evidence type="ECO:0000313" key="2">
    <source>
        <dbReference type="EMBL" id="MFC5653388.1"/>
    </source>
</evidence>
<keyword evidence="1" id="KW-1133">Transmembrane helix</keyword>
<gene>
    <name evidence="2" type="ORF">ACFPYJ_30585</name>
</gene>
<feature type="transmembrane region" description="Helical" evidence="1">
    <location>
        <begin position="62"/>
        <end position="83"/>
    </location>
</feature>
<dbReference type="PANTHER" id="PTHR39164">
    <property type="entry name" value="PROTEIN CCDC"/>
    <property type="match status" value="1"/>
</dbReference>
<dbReference type="PIRSF" id="PIRSF021441">
    <property type="entry name" value="DUF1453"/>
    <property type="match status" value="1"/>
</dbReference>
<dbReference type="RefSeq" id="WP_379192044.1">
    <property type="nucleotide sequence ID" value="NZ_JBHSOW010000125.1"/>
</dbReference>
<reference evidence="3" key="1">
    <citation type="journal article" date="2019" name="Int. J. Syst. Evol. Microbiol.">
        <title>The Global Catalogue of Microorganisms (GCM) 10K type strain sequencing project: providing services to taxonomists for standard genome sequencing and annotation.</title>
        <authorList>
            <consortium name="The Broad Institute Genomics Platform"/>
            <consortium name="The Broad Institute Genome Sequencing Center for Infectious Disease"/>
            <person name="Wu L."/>
            <person name="Ma J."/>
        </authorList>
    </citation>
    <scope>NUCLEOTIDE SEQUENCE [LARGE SCALE GENOMIC DNA]</scope>
    <source>
        <strain evidence="3">CGMCC 1.3240</strain>
    </source>
</reference>
<feature type="transmembrane region" description="Helical" evidence="1">
    <location>
        <begin position="95"/>
        <end position="111"/>
    </location>
</feature>
<feature type="transmembrane region" description="Helical" evidence="1">
    <location>
        <begin position="6"/>
        <end position="21"/>
    </location>
</feature>
<dbReference type="InterPro" id="IPR031306">
    <property type="entry name" value="CcdC"/>
</dbReference>
<sequence length="161" mass="18036">MQIQTIPIVLAAAALIIWRRTRAVSRPIQGKGLKMLLPLLFLIPAVLMFANPELHLTIREIVLAVGTGIVLSIPLILTTNYELRADGQIYAKKSTGFIISFVGLLIFRLVLRDYLSNLDPNELTALFFLVAAAYILPWRIASYLKFRRLLESRTAKSDSKG</sequence>
<dbReference type="EMBL" id="JBHSOW010000125">
    <property type="protein sequence ID" value="MFC5653388.1"/>
    <property type="molecule type" value="Genomic_DNA"/>
</dbReference>
<comment type="caution">
    <text evidence="2">The sequence shown here is derived from an EMBL/GenBank/DDBJ whole genome shotgun (WGS) entry which is preliminary data.</text>
</comment>
<feature type="transmembrane region" description="Helical" evidence="1">
    <location>
        <begin position="123"/>
        <end position="144"/>
    </location>
</feature>
<feature type="transmembrane region" description="Helical" evidence="1">
    <location>
        <begin position="33"/>
        <end position="50"/>
    </location>
</feature>
<organism evidence="2 3">
    <name type="scientific">Paenibacillus solisilvae</name>
    <dbReference type="NCBI Taxonomy" id="2486751"/>
    <lineage>
        <taxon>Bacteria</taxon>
        <taxon>Bacillati</taxon>
        <taxon>Bacillota</taxon>
        <taxon>Bacilli</taxon>
        <taxon>Bacillales</taxon>
        <taxon>Paenibacillaceae</taxon>
        <taxon>Paenibacillus</taxon>
    </lineage>
</organism>
<keyword evidence="3" id="KW-1185">Reference proteome</keyword>
<keyword evidence="1" id="KW-0472">Membrane</keyword>
<evidence type="ECO:0000256" key="1">
    <source>
        <dbReference type="SAM" id="Phobius"/>
    </source>
</evidence>
<dbReference type="Pfam" id="PF07301">
    <property type="entry name" value="DUF1453"/>
    <property type="match status" value="1"/>
</dbReference>
<keyword evidence="1" id="KW-0812">Transmembrane</keyword>
<accession>A0ABW0W7H3</accession>
<proteinExistence type="predicted"/>